<dbReference type="OrthoDB" id="418748at2759"/>
<protein>
    <submittedName>
        <fullName evidence="3">Transposase</fullName>
    </submittedName>
</protein>
<accession>A0A3P7UHE5</accession>
<sequence length="121" mass="13944">MVATQHRPLICSPKITPSWCKQAERCGSTRIKWWQLNGKEAAVISRIRLPTVATVDETWKDGRTTKDATDAITRAARPELDTMKPGRRWVDKQAWLWNDDREKKFEKRSSSIAYLSVIKSS</sequence>
<dbReference type="WBParaSite" id="HPBE_0000212601-mRNA-1">
    <property type="protein sequence ID" value="HPBE_0000212601-mRNA-1"/>
    <property type="gene ID" value="HPBE_0000212601"/>
</dbReference>
<reference evidence="3" key="2">
    <citation type="submission" date="2019-09" db="UniProtKB">
        <authorList>
            <consortium name="WormBaseParasite"/>
        </authorList>
    </citation>
    <scope>IDENTIFICATION</scope>
</reference>
<name>A0A183F7I4_HELPZ</name>
<gene>
    <name evidence="1" type="ORF">HPBE_LOCUS2127</name>
</gene>
<organism evidence="2 3">
    <name type="scientific">Heligmosomoides polygyrus</name>
    <name type="common">Parasitic roundworm</name>
    <dbReference type="NCBI Taxonomy" id="6339"/>
    <lineage>
        <taxon>Eukaryota</taxon>
        <taxon>Metazoa</taxon>
        <taxon>Ecdysozoa</taxon>
        <taxon>Nematoda</taxon>
        <taxon>Chromadorea</taxon>
        <taxon>Rhabditida</taxon>
        <taxon>Rhabditina</taxon>
        <taxon>Rhabditomorpha</taxon>
        <taxon>Strongyloidea</taxon>
        <taxon>Heligmosomidae</taxon>
        <taxon>Heligmosomoides</taxon>
    </lineage>
</organism>
<proteinExistence type="predicted"/>
<keyword evidence="2" id="KW-1185">Reference proteome</keyword>
<evidence type="ECO:0000313" key="2">
    <source>
        <dbReference type="Proteomes" id="UP000050761"/>
    </source>
</evidence>
<dbReference type="Proteomes" id="UP000050761">
    <property type="component" value="Unassembled WGS sequence"/>
</dbReference>
<dbReference type="AlphaFoldDB" id="A0A183F7I4"/>
<reference evidence="1 2" key="1">
    <citation type="submission" date="2018-11" db="EMBL/GenBank/DDBJ databases">
        <authorList>
            <consortium name="Pathogen Informatics"/>
        </authorList>
    </citation>
    <scope>NUCLEOTIDE SEQUENCE [LARGE SCALE GENOMIC DNA]</scope>
</reference>
<evidence type="ECO:0000313" key="1">
    <source>
        <dbReference type="EMBL" id="VDO23224.1"/>
    </source>
</evidence>
<accession>A0A183F7I4</accession>
<evidence type="ECO:0000313" key="3">
    <source>
        <dbReference type="WBParaSite" id="HPBE_0000212601-mRNA-1"/>
    </source>
</evidence>
<dbReference type="EMBL" id="UZAH01002861">
    <property type="protein sequence ID" value="VDO23224.1"/>
    <property type="molecule type" value="Genomic_DNA"/>
</dbReference>